<dbReference type="EMBL" id="PQFF01000112">
    <property type="protein sequence ID" value="RHZ81458.1"/>
    <property type="molecule type" value="Genomic_DNA"/>
</dbReference>
<name>A0A397J429_9GLOM</name>
<comment type="caution">
    <text evidence="1">The sequence shown here is derived from an EMBL/GenBank/DDBJ whole genome shotgun (WGS) entry which is preliminary data.</text>
</comment>
<gene>
    <name evidence="1" type="ORF">Glove_120g145</name>
</gene>
<proteinExistence type="predicted"/>
<dbReference type="OrthoDB" id="2446523at2759"/>
<evidence type="ECO:0000313" key="1">
    <source>
        <dbReference type="EMBL" id="RHZ81458.1"/>
    </source>
</evidence>
<keyword evidence="2" id="KW-1185">Reference proteome</keyword>
<dbReference type="Proteomes" id="UP000266861">
    <property type="component" value="Unassembled WGS sequence"/>
</dbReference>
<accession>A0A397J429</accession>
<dbReference type="AlphaFoldDB" id="A0A397J429"/>
<sequence>MSNDQLTINSLRELNSRLASEITELRKENAEIPELRKNFPKLRPRTSSIKHCFYKEYEDRVEDFKVMKNIDDQSARTLVYNEIKLFLLDITNGNLRLKIFRVKKVYTLYMGIGIDKIGIVTYNIVSAISSLTDNQIRDIINCFSKNSNADVSSSALISALS</sequence>
<protein>
    <submittedName>
        <fullName evidence="1">Uncharacterized protein</fullName>
    </submittedName>
</protein>
<organism evidence="1 2">
    <name type="scientific">Diversispora epigaea</name>
    <dbReference type="NCBI Taxonomy" id="1348612"/>
    <lineage>
        <taxon>Eukaryota</taxon>
        <taxon>Fungi</taxon>
        <taxon>Fungi incertae sedis</taxon>
        <taxon>Mucoromycota</taxon>
        <taxon>Glomeromycotina</taxon>
        <taxon>Glomeromycetes</taxon>
        <taxon>Diversisporales</taxon>
        <taxon>Diversisporaceae</taxon>
        <taxon>Diversispora</taxon>
    </lineage>
</organism>
<reference evidence="1 2" key="1">
    <citation type="submission" date="2018-08" db="EMBL/GenBank/DDBJ databases">
        <title>Genome and evolution of the arbuscular mycorrhizal fungus Diversispora epigaea (formerly Glomus versiforme) and its bacterial endosymbionts.</title>
        <authorList>
            <person name="Sun X."/>
            <person name="Fei Z."/>
            <person name="Harrison M."/>
        </authorList>
    </citation>
    <scope>NUCLEOTIDE SEQUENCE [LARGE SCALE GENOMIC DNA]</scope>
    <source>
        <strain evidence="1 2">IT104</strain>
    </source>
</reference>
<evidence type="ECO:0000313" key="2">
    <source>
        <dbReference type="Proteomes" id="UP000266861"/>
    </source>
</evidence>